<reference evidence="1 2" key="1">
    <citation type="submission" date="2016-10" db="EMBL/GenBank/DDBJ databases">
        <authorList>
            <person name="de Groot N.N."/>
        </authorList>
    </citation>
    <scope>NUCLEOTIDE SEQUENCE [LARGE SCALE GENOMIC DNA]</scope>
    <source>
        <strain evidence="1 2">CGMCC 1.9156</strain>
    </source>
</reference>
<evidence type="ECO:0000313" key="2">
    <source>
        <dbReference type="Proteomes" id="UP000198964"/>
    </source>
</evidence>
<proteinExistence type="predicted"/>
<dbReference type="AlphaFoldDB" id="A0A1I2HG78"/>
<gene>
    <name evidence="1" type="ORF">SAMN05216283_10468</name>
</gene>
<dbReference type="Proteomes" id="UP000198964">
    <property type="component" value="Unassembled WGS sequence"/>
</dbReference>
<dbReference type="EMBL" id="FONW01000004">
    <property type="protein sequence ID" value="SFF28538.1"/>
    <property type="molecule type" value="Genomic_DNA"/>
</dbReference>
<keyword evidence="2" id="KW-1185">Reference proteome</keyword>
<organism evidence="1 2">
    <name type="scientific">Sunxiuqinia elliptica</name>
    <dbReference type="NCBI Taxonomy" id="655355"/>
    <lineage>
        <taxon>Bacteria</taxon>
        <taxon>Pseudomonadati</taxon>
        <taxon>Bacteroidota</taxon>
        <taxon>Bacteroidia</taxon>
        <taxon>Marinilabiliales</taxon>
        <taxon>Prolixibacteraceae</taxon>
        <taxon>Sunxiuqinia</taxon>
    </lineage>
</organism>
<sequence length="133" mass="14855">MNMTKAYPTKQNLFQKLGSLKAPHLLLIFLVLTASCTVRHSVQHLLDVPLSETLNPNKTSLNQANSCVDYTQDQATKNVAQATFSFDSLEGDFTATINQPITSQNFNQAAEDERKSGKSLSLYILYRKMKILS</sequence>
<dbReference type="STRING" id="655355.SAMN05216283_10468"/>
<protein>
    <submittedName>
        <fullName evidence="1">Uncharacterized protein</fullName>
    </submittedName>
</protein>
<evidence type="ECO:0000313" key="1">
    <source>
        <dbReference type="EMBL" id="SFF28538.1"/>
    </source>
</evidence>
<accession>A0A1I2HG78</accession>
<name>A0A1I2HG78_9BACT</name>